<organism evidence="2 3">
    <name type="scientific">Nocardia yunnanensis</name>
    <dbReference type="NCBI Taxonomy" id="2382165"/>
    <lineage>
        <taxon>Bacteria</taxon>
        <taxon>Bacillati</taxon>
        <taxon>Actinomycetota</taxon>
        <taxon>Actinomycetes</taxon>
        <taxon>Mycobacteriales</taxon>
        <taxon>Nocardiaceae</taxon>
        <taxon>Nocardia</taxon>
    </lineage>
</organism>
<dbReference type="SUPFAM" id="SSF51556">
    <property type="entry name" value="Metallo-dependent hydrolases"/>
    <property type="match status" value="1"/>
</dbReference>
<dbReference type="Pfam" id="PF07969">
    <property type="entry name" value="Amidohydro_3"/>
    <property type="match status" value="1"/>
</dbReference>
<dbReference type="Gene3D" id="2.30.40.10">
    <property type="entry name" value="Urease, subunit C, domain 1"/>
    <property type="match status" value="1"/>
</dbReference>
<dbReference type="SUPFAM" id="SSF51338">
    <property type="entry name" value="Composite domain of metallo-dependent hydrolases"/>
    <property type="match status" value="1"/>
</dbReference>
<dbReference type="EMBL" id="CP032568">
    <property type="protein sequence ID" value="AYF78459.1"/>
    <property type="molecule type" value="Genomic_DNA"/>
</dbReference>
<keyword evidence="3" id="KW-1185">Reference proteome</keyword>
<feature type="domain" description="Amidohydrolase 3" evidence="1">
    <location>
        <begin position="81"/>
        <end position="584"/>
    </location>
</feature>
<evidence type="ECO:0000313" key="3">
    <source>
        <dbReference type="Proteomes" id="UP000267164"/>
    </source>
</evidence>
<proteinExistence type="predicted"/>
<dbReference type="GO" id="GO:0016810">
    <property type="term" value="F:hydrolase activity, acting on carbon-nitrogen (but not peptide) bonds"/>
    <property type="evidence" value="ECO:0007669"/>
    <property type="project" value="InterPro"/>
</dbReference>
<dbReference type="OrthoDB" id="3173428at2"/>
<dbReference type="PANTHER" id="PTHR22642">
    <property type="entry name" value="IMIDAZOLONEPROPIONASE"/>
    <property type="match status" value="1"/>
</dbReference>
<gene>
    <name evidence="2" type="ORF">D7D52_36740</name>
</gene>
<dbReference type="AlphaFoldDB" id="A0A386ZP34"/>
<dbReference type="Gene3D" id="3.10.310.70">
    <property type="match status" value="1"/>
</dbReference>
<dbReference type="InterPro" id="IPR011059">
    <property type="entry name" value="Metal-dep_hydrolase_composite"/>
</dbReference>
<dbReference type="InterPro" id="IPR013108">
    <property type="entry name" value="Amidohydro_3"/>
</dbReference>
<protein>
    <recommendedName>
        <fullName evidence="1">Amidohydrolase 3 domain-containing protein</fullName>
    </recommendedName>
</protein>
<dbReference type="InterPro" id="IPR032466">
    <property type="entry name" value="Metal_Hydrolase"/>
</dbReference>
<dbReference type="KEGG" id="nyu:D7D52_36740"/>
<dbReference type="PANTHER" id="PTHR22642:SF2">
    <property type="entry name" value="PROTEIN LONG AFTER FAR-RED 3"/>
    <property type="match status" value="1"/>
</dbReference>
<accession>A0A386ZP34</accession>
<sequence>MSGLAEASTGSWNGGCGGAPGVAIVQGGIVTESILFFSGSVVTFDDSAPAATAVLVRDGLIAAVGGDVELREYAAGMGATEVDLRGAALLPGFVDAHHHFLFGALGRRSPDLHQLPAGSGIRDGLGLVEHHVLNTPGTGWVRLFGYSPLDLREHRHPARRELDEICPDRPLLVIALGMHSGALNSAGFDAMGWLPPRSIPAGGRIPLGRNGLPRGTVTDAALYLAEATSRGSQVTSGGDAWLIEARSHAQDLAAAGITRVGDAAVSPEFDVLYQRAVAGGTLPITVHRMPIATQSLMTPRTTGPATGCGPARSPVGAAKLFLDGGEDCAVCLSIRESVHMLGRLVTLSRGGHGLAAIRAAMSGRIARPRGDLKLRHGTLFWERHALESAITTAAEFGLQTAQHALGNAAIDQATRALDAVHHRIDALPGRPRIEHALFCGPTLAARVAGVGAVAVVSPIWFEELGASFRAAASLMPDLPPMPLRTLIDAGVILAGSSDYPSADYRVLPAVQAAVTRTVAGGEQYAPQEAITTEQALRAYTMGSATALAVADTVGSITVGKQADLVILDTNPLGVDPSDIASIQVLVSEHARVDDVGQVPFQRAQGFFRGLSGCSSGVVVGAACGEVA</sequence>
<dbReference type="Proteomes" id="UP000267164">
    <property type="component" value="Chromosome"/>
</dbReference>
<reference evidence="2 3" key="1">
    <citation type="submission" date="2018-09" db="EMBL/GenBank/DDBJ databases">
        <title>Nocardia yunnanensis sp. nov., an actinomycete isolated from a soil sample.</title>
        <authorList>
            <person name="Zhang J."/>
        </authorList>
    </citation>
    <scope>NUCLEOTIDE SEQUENCE [LARGE SCALE GENOMIC DNA]</scope>
    <source>
        <strain evidence="2 3">CFHS0054</strain>
    </source>
</reference>
<evidence type="ECO:0000313" key="2">
    <source>
        <dbReference type="EMBL" id="AYF78459.1"/>
    </source>
</evidence>
<evidence type="ECO:0000259" key="1">
    <source>
        <dbReference type="Pfam" id="PF07969"/>
    </source>
</evidence>
<name>A0A386ZP34_9NOCA</name>
<dbReference type="Gene3D" id="3.20.20.140">
    <property type="entry name" value="Metal-dependent hydrolases"/>
    <property type="match status" value="1"/>
</dbReference>